<sequence>MKIRHQEVFRPFYLVPIEAFKIIAPQASRIPIPCTLCDEWPKDAPGNNGSKEDRTVHDMRADKAAADVMRYKGSLRYRCLSNKKWNRKEDQRSERKTDDEHEPYHPTQRWILDVFRPVARIIGADEFIRLLVHGNYATTQVWMTVFSCGVNGTVQTPSLERNPIQLLTKKNPSSPAATLRDGITPTVRFSLCDIIQKSVPSMALTTSPLTEICSLHGCTFTPSSAAPPRGPAPADNSGSAISTPAWPSVPISPSLPPI</sequence>
<evidence type="ECO:0000256" key="1">
    <source>
        <dbReference type="SAM" id="MobiDB-lite"/>
    </source>
</evidence>
<protein>
    <submittedName>
        <fullName evidence="2">Uncharacterized protein</fullName>
    </submittedName>
</protein>
<dbReference type="OrthoDB" id="807835at2759"/>
<gene>
    <name evidence="2" type="ORF">SI8410_11015352</name>
</gene>
<dbReference type="EMBL" id="LR746274">
    <property type="protein sequence ID" value="CAA7404674.1"/>
    <property type="molecule type" value="Genomic_DNA"/>
</dbReference>
<dbReference type="Proteomes" id="UP000663760">
    <property type="component" value="Chromosome 11"/>
</dbReference>
<feature type="region of interest" description="Disordered" evidence="1">
    <location>
        <begin position="224"/>
        <end position="258"/>
    </location>
</feature>
<organism evidence="2 3">
    <name type="scientific">Spirodela intermedia</name>
    <name type="common">Intermediate duckweed</name>
    <dbReference type="NCBI Taxonomy" id="51605"/>
    <lineage>
        <taxon>Eukaryota</taxon>
        <taxon>Viridiplantae</taxon>
        <taxon>Streptophyta</taxon>
        <taxon>Embryophyta</taxon>
        <taxon>Tracheophyta</taxon>
        <taxon>Spermatophyta</taxon>
        <taxon>Magnoliopsida</taxon>
        <taxon>Liliopsida</taxon>
        <taxon>Araceae</taxon>
        <taxon>Lemnoideae</taxon>
        <taxon>Spirodela</taxon>
    </lineage>
</organism>
<evidence type="ECO:0000313" key="2">
    <source>
        <dbReference type="EMBL" id="CAA7404674.1"/>
    </source>
</evidence>
<accession>A0A7I8L617</accession>
<reference evidence="2" key="1">
    <citation type="submission" date="2020-02" db="EMBL/GenBank/DDBJ databases">
        <authorList>
            <person name="Scholz U."/>
            <person name="Mascher M."/>
            <person name="Fiebig A."/>
        </authorList>
    </citation>
    <scope>NUCLEOTIDE SEQUENCE</scope>
</reference>
<proteinExistence type="predicted"/>
<dbReference type="AlphaFoldDB" id="A0A7I8L617"/>
<evidence type="ECO:0000313" key="3">
    <source>
        <dbReference type="Proteomes" id="UP000663760"/>
    </source>
</evidence>
<name>A0A7I8L617_SPIIN</name>
<keyword evidence="3" id="KW-1185">Reference proteome</keyword>